<proteinExistence type="predicted"/>
<gene>
    <name evidence="1" type="ORF">D7W81_32445</name>
</gene>
<dbReference type="Proteomes" id="UP000267003">
    <property type="component" value="Unassembled WGS sequence"/>
</dbReference>
<dbReference type="OrthoDB" id="9937656at2"/>
<dbReference type="AlphaFoldDB" id="A0A3A8PQB3"/>
<sequence length="286" mass="32113">MPRFVLIGAEPFPFLRELLRAEARRASVPLTEVSAAAWGTTTTPWLELRAGRFRGGLLDTEGASDTELTGEDVLWCLTERPPPPAPSEYMRAEHEALRDGFHTCCPARSINRRGLLAPLWTLALWRLLAQRLPARREASVLFPPCFHLGPRPEDGRRWKPWPREAEVSRAQVWWTVPTPGPLHLALVAGQRVTLWRLEDDKPRLAPPADLEADLLQLARACDADFLEVLLVPREPSDDAAAAPWTALQLSTLPEELESMLADERPEAREHLASFARELLTGQEDAR</sequence>
<organism evidence="1 2">
    <name type="scientific">Corallococcus aberystwythensis</name>
    <dbReference type="NCBI Taxonomy" id="2316722"/>
    <lineage>
        <taxon>Bacteria</taxon>
        <taxon>Pseudomonadati</taxon>
        <taxon>Myxococcota</taxon>
        <taxon>Myxococcia</taxon>
        <taxon>Myxococcales</taxon>
        <taxon>Cystobacterineae</taxon>
        <taxon>Myxococcaceae</taxon>
        <taxon>Corallococcus</taxon>
    </lineage>
</organism>
<name>A0A3A8PQB3_9BACT</name>
<evidence type="ECO:0000313" key="1">
    <source>
        <dbReference type="EMBL" id="RKH56971.1"/>
    </source>
</evidence>
<evidence type="ECO:0000313" key="2">
    <source>
        <dbReference type="Proteomes" id="UP000267003"/>
    </source>
</evidence>
<protein>
    <submittedName>
        <fullName evidence="1">Uncharacterized protein</fullName>
    </submittedName>
</protein>
<dbReference type="EMBL" id="RAWK01000257">
    <property type="protein sequence ID" value="RKH56971.1"/>
    <property type="molecule type" value="Genomic_DNA"/>
</dbReference>
<dbReference type="RefSeq" id="WP_120559285.1">
    <property type="nucleotide sequence ID" value="NZ_RAWK01000257.1"/>
</dbReference>
<keyword evidence="2" id="KW-1185">Reference proteome</keyword>
<reference evidence="2" key="1">
    <citation type="submission" date="2018-09" db="EMBL/GenBank/DDBJ databases">
        <authorList>
            <person name="Livingstone P.G."/>
            <person name="Whitworth D.E."/>
        </authorList>
    </citation>
    <scope>NUCLEOTIDE SEQUENCE [LARGE SCALE GENOMIC DNA]</scope>
    <source>
        <strain evidence="2">AB050A</strain>
    </source>
</reference>
<comment type="caution">
    <text evidence="1">The sequence shown here is derived from an EMBL/GenBank/DDBJ whole genome shotgun (WGS) entry which is preliminary data.</text>
</comment>
<accession>A0A3A8PQB3</accession>